<keyword evidence="1" id="KW-0812">Transmembrane</keyword>
<dbReference type="AlphaFoldDB" id="A0A1E4TJB9"/>
<protein>
    <submittedName>
        <fullName evidence="2">Uncharacterized protein</fullName>
    </submittedName>
</protein>
<keyword evidence="3" id="KW-1185">Reference proteome</keyword>
<keyword evidence="1" id="KW-1133">Transmembrane helix</keyword>
<gene>
    <name evidence="2" type="ORF">CANCADRAFT_19365</name>
</gene>
<feature type="transmembrane region" description="Helical" evidence="1">
    <location>
        <begin position="30"/>
        <end position="52"/>
    </location>
</feature>
<keyword evidence="1" id="KW-0472">Membrane</keyword>
<name>A0A1E4TJB9_9ASCO</name>
<feature type="non-terminal residue" evidence="2">
    <location>
        <position position="1"/>
    </location>
</feature>
<dbReference type="Proteomes" id="UP000095023">
    <property type="component" value="Unassembled WGS sequence"/>
</dbReference>
<dbReference type="OrthoDB" id="4078936at2759"/>
<evidence type="ECO:0000256" key="1">
    <source>
        <dbReference type="SAM" id="Phobius"/>
    </source>
</evidence>
<evidence type="ECO:0000313" key="2">
    <source>
        <dbReference type="EMBL" id="ODV91768.1"/>
    </source>
</evidence>
<feature type="transmembrane region" description="Helical" evidence="1">
    <location>
        <begin position="58"/>
        <end position="83"/>
    </location>
</feature>
<reference evidence="3" key="1">
    <citation type="submission" date="2016-02" db="EMBL/GenBank/DDBJ databases">
        <title>Comparative genomics of biotechnologically important yeasts.</title>
        <authorList>
            <consortium name="DOE Joint Genome Institute"/>
            <person name="Riley R."/>
            <person name="Haridas S."/>
            <person name="Wolfe K.H."/>
            <person name="Lopes M.R."/>
            <person name="Hittinger C.T."/>
            <person name="Goker M."/>
            <person name="Salamov A."/>
            <person name="Wisecaver J."/>
            <person name="Long T.M."/>
            <person name="Aerts A.L."/>
            <person name="Barry K."/>
            <person name="Choi C."/>
            <person name="Clum A."/>
            <person name="Coughlan A.Y."/>
            <person name="Deshpande S."/>
            <person name="Douglass A.P."/>
            <person name="Hanson S.J."/>
            <person name="Klenk H.-P."/>
            <person name="Labutti K."/>
            <person name="Lapidus A."/>
            <person name="Lindquist E."/>
            <person name="Lipzen A."/>
            <person name="Meier-Kolthoff J.P."/>
            <person name="Ohm R.A."/>
            <person name="Otillar R.P."/>
            <person name="Pangilinan J."/>
            <person name="Peng Y."/>
            <person name="Rokas A."/>
            <person name="Rosa C.A."/>
            <person name="Scheuner C."/>
            <person name="Sibirny A.A."/>
            <person name="Slot J.C."/>
            <person name="Stielow J.B."/>
            <person name="Sun H."/>
            <person name="Kurtzman C.P."/>
            <person name="Blackwell M."/>
            <person name="Jeffries T.W."/>
            <person name="Grigoriev I.V."/>
        </authorList>
    </citation>
    <scope>NUCLEOTIDE SEQUENCE [LARGE SCALE GENOMIC DNA]</scope>
    <source>
        <strain evidence="3">NRRL Y-17796</strain>
    </source>
</reference>
<evidence type="ECO:0000313" key="3">
    <source>
        <dbReference type="Proteomes" id="UP000095023"/>
    </source>
</evidence>
<dbReference type="EMBL" id="KV453841">
    <property type="protein sequence ID" value="ODV91768.1"/>
    <property type="molecule type" value="Genomic_DNA"/>
</dbReference>
<organism evidence="2 3">
    <name type="scientific">Tortispora caseinolytica NRRL Y-17796</name>
    <dbReference type="NCBI Taxonomy" id="767744"/>
    <lineage>
        <taxon>Eukaryota</taxon>
        <taxon>Fungi</taxon>
        <taxon>Dikarya</taxon>
        <taxon>Ascomycota</taxon>
        <taxon>Saccharomycotina</taxon>
        <taxon>Trigonopsidomycetes</taxon>
        <taxon>Trigonopsidales</taxon>
        <taxon>Trigonopsidaceae</taxon>
        <taxon>Tortispora</taxon>
    </lineage>
</organism>
<feature type="non-terminal residue" evidence="2">
    <location>
        <position position="185"/>
    </location>
</feature>
<sequence>KRPLREGEFLANQPLYTGPSAFHAATLRRFGWISAVVGIYVGKLSAGAAAASGAYMPALYGLAVAVPLTLPLPFILWFSAPYVTRIYRLYRRGETDTVAKLEKDERLVFETLTASGRKTYNTEVPLKDLRIVNKRHGWVNLELQYDDKKGQKSQFYVQDNIGGYKMDRIWGIIENNSGIDNGRYN</sequence>
<accession>A0A1E4TJB9</accession>
<proteinExistence type="predicted"/>